<accession>A0A399DRY0</accession>
<keyword evidence="1" id="KW-0812">Transmembrane</keyword>
<gene>
    <name evidence="2" type="ORF">Mcate_02826</name>
</gene>
<organism evidence="2 3">
    <name type="scientific">Meiothermus taiwanensis</name>
    <dbReference type="NCBI Taxonomy" id="172827"/>
    <lineage>
        <taxon>Bacteria</taxon>
        <taxon>Thermotogati</taxon>
        <taxon>Deinococcota</taxon>
        <taxon>Deinococci</taxon>
        <taxon>Thermales</taxon>
        <taxon>Thermaceae</taxon>
        <taxon>Meiothermus</taxon>
    </lineage>
</organism>
<proteinExistence type="predicted"/>
<name>A0A399DRY0_9DEIN</name>
<dbReference type="AlphaFoldDB" id="A0A399DRY0"/>
<evidence type="ECO:0000313" key="3">
    <source>
        <dbReference type="Proteomes" id="UP000266089"/>
    </source>
</evidence>
<evidence type="ECO:0000256" key="1">
    <source>
        <dbReference type="SAM" id="Phobius"/>
    </source>
</evidence>
<keyword evidence="1" id="KW-0472">Membrane</keyword>
<evidence type="ECO:0000313" key="2">
    <source>
        <dbReference type="EMBL" id="RIH74163.1"/>
    </source>
</evidence>
<dbReference type="EMBL" id="QWKX01000148">
    <property type="protein sequence ID" value="RIH74163.1"/>
    <property type="molecule type" value="Genomic_DNA"/>
</dbReference>
<keyword evidence="1" id="KW-1133">Transmembrane helix</keyword>
<dbReference type="Proteomes" id="UP000266089">
    <property type="component" value="Unassembled WGS sequence"/>
</dbReference>
<feature type="transmembrane region" description="Helical" evidence="1">
    <location>
        <begin position="37"/>
        <end position="57"/>
    </location>
</feature>
<reference evidence="2 3" key="1">
    <citation type="submission" date="2018-08" db="EMBL/GenBank/DDBJ databases">
        <title>Meiothermus cateniformans JCM 15151 genome sequencing project.</title>
        <authorList>
            <person name="Da Costa M.S."/>
            <person name="Albuquerque L."/>
            <person name="Raposo P."/>
            <person name="Froufe H.J.C."/>
            <person name="Barroso C.S."/>
            <person name="Egas C."/>
        </authorList>
    </citation>
    <scope>NUCLEOTIDE SEQUENCE [LARGE SCALE GENOMIC DNA]</scope>
    <source>
        <strain evidence="2 3">JCM 15151</strain>
    </source>
</reference>
<comment type="caution">
    <text evidence="2">The sequence shown here is derived from an EMBL/GenBank/DDBJ whole genome shotgun (WGS) entry which is preliminary data.</text>
</comment>
<dbReference type="RefSeq" id="WP_027888941.1">
    <property type="nucleotide sequence ID" value="NZ_JBHSXZ010000066.1"/>
</dbReference>
<feature type="transmembrane region" description="Helical" evidence="1">
    <location>
        <begin position="12"/>
        <end position="31"/>
    </location>
</feature>
<protein>
    <submittedName>
        <fullName evidence="2">Uncharacterized protein</fullName>
    </submittedName>
</protein>
<sequence length="63" mass="7323">MNQGLGQRLWRQYRGHLLSFAAGVLVGVMFADWLRSLVTILFVLGVLGAMYFIWVYFDKLKKQ</sequence>
<dbReference type="OrthoDB" id="27485at2"/>